<dbReference type="PANTHER" id="PTHR21600:SF92">
    <property type="entry name" value="RIBOSOMAL LARGE SUBUNIT PSEUDOURIDINE SYNTHASE C"/>
    <property type="match status" value="1"/>
</dbReference>
<keyword evidence="4" id="KW-0698">rRNA processing</keyword>
<dbReference type="InterPro" id="IPR036986">
    <property type="entry name" value="S4_RNA-bd_sf"/>
</dbReference>
<dbReference type="AlphaFoldDB" id="A0A142BE47"/>
<feature type="active site" evidence="7">
    <location>
        <position position="156"/>
    </location>
</feature>
<feature type="domain" description="RNA-binding S4" evidence="10">
    <location>
        <begin position="33"/>
        <end position="94"/>
    </location>
</feature>
<evidence type="ECO:0000313" key="12">
    <source>
        <dbReference type="Proteomes" id="UP000071065"/>
    </source>
</evidence>
<dbReference type="KEGG" id="emp:EZMO1_2988"/>
<proteinExistence type="inferred from homology"/>
<dbReference type="PATRIC" id="fig|570277.3.peg.3226"/>
<gene>
    <name evidence="11" type="primary">rluC</name>
    <name evidence="11" type="ORF">EZMO1_2988</name>
</gene>
<evidence type="ECO:0000256" key="1">
    <source>
        <dbReference type="ARBA" id="ARBA00000381"/>
    </source>
</evidence>
<accession>A0A142BE47</accession>
<name>A0A142BE47_9GAMM</name>
<dbReference type="InterPro" id="IPR020103">
    <property type="entry name" value="PsdUridine_synth_cat_dom_sf"/>
</dbReference>
<evidence type="ECO:0000313" key="11">
    <source>
        <dbReference type="EMBL" id="AMO57023.1"/>
    </source>
</evidence>
<dbReference type="PROSITE" id="PS01129">
    <property type="entry name" value="PSI_RLU"/>
    <property type="match status" value="1"/>
</dbReference>
<dbReference type="EC" id="5.4.99.-" evidence="9"/>
<dbReference type="GO" id="GO:0000455">
    <property type="term" value="P:enzyme-directed rRNA pseudouridine synthesis"/>
    <property type="evidence" value="ECO:0007669"/>
    <property type="project" value="TreeGrafter"/>
</dbReference>
<comment type="similarity">
    <text evidence="3 9">Belongs to the pseudouridine synthase RluA family.</text>
</comment>
<comment type="catalytic activity">
    <reaction evidence="9">
        <text>a uridine in RNA = a pseudouridine in RNA</text>
        <dbReference type="Rhea" id="RHEA:48348"/>
        <dbReference type="Rhea" id="RHEA-COMP:12068"/>
        <dbReference type="Rhea" id="RHEA-COMP:12069"/>
        <dbReference type="ChEBI" id="CHEBI:65314"/>
        <dbReference type="ChEBI" id="CHEBI:65315"/>
    </reaction>
</comment>
<dbReference type="SMART" id="SM00363">
    <property type="entry name" value="S4"/>
    <property type="match status" value="1"/>
</dbReference>
<dbReference type="InterPro" id="IPR002942">
    <property type="entry name" value="S4_RNA-bd"/>
</dbReference>
<comment type="catalytic activity">
    <reaction evidence="1">
        <text>uridine(955/2504/2580) in 23S rRNA = pseudouridine(955/2504/2580) in 23S rRNA</text>
        <dbReference type="Rhea" id="RHEA:42528"/>
        <dbReference type="Rhea" id="RHEA-COMP:10099"/>
        <dbReference type="Rhea" id="RHEA-COMP:10100"/>
        <dbReference type="ChEBI" id="CHEBI:65314"/>
        <dbReference type="ChEBI" id="CHEBI:65315"/>
        <dbReference type="EC" id="5.4.99.24"/>
    </reaction>
</comment>
<dbReference type="InterPro" id="IPR006145">
    <property type="entry name" value="PsdUridine_synth_RsuA/RluA"/>
</dbReference>
<dbReference type="Pfam" id="PF01479">
    <property type="entry name" value="S4"/>
    <property type="match status" value="1"/>
</dbReference>
<dbReference type="InterPro" id="IPR050188">
    <property type="entry name" value="RluA_PseudoU_synthase"/>
</dbReference>
<dbReference type="STRING" id="570277.EZMO1_2988"/>
<evidence type="ECO:0000256" key="5">
    <source>
        <dbReference type="ARBA" id="ARBA00022884"/>
    </source>
</evidence>
<comment type="function">
    <text evidence="2">Responsible for synthesis of pseudouridine from uracil at positions 955, 2504 and 2580 in 23S ribosomal RNA.</text>
</comment>
<keyword evidence="6 9" id="KW-0413">Isomerase</keyword>
<sequence length="337" mass="38136">MDRRLNDSRDSASEQAYRPKVRLVSIDNEDAGQRVDNYLVRELKGVPKTRVYRIIRKGEVRVNKKRVTAAYRLQDGDVLRIPPIRVSEKADQVVAGGAVLEKLEASIIYEDDQLMIINKPSGIAVHGGSGINFGVIEAMRKLRPDARSLELVHRLDRDTSGCLMIAKRRSMLRYLHNQFQEDKVSKIYNALVIGRWPNRKVLVNAPLQKNTLQSGERMVRVDLDGKKSKTRYQVLERYNHRGESATLVEASPITGRTHQIRVHCLHAGHAILGDDKYGTDEDNKRYRDFGLKRLFLHAARLKLTLPDGTPLTVNAPLSSDLQTVLKTLETERDGSSA</sequence>
<evidence type="ECO:0000256" key="6">
    <source>
        <dbReference type="ARBA" id="ARBA00023235"/>
    </source>
</evidence>
<dbReference type="Gene3D" id="3.10.290.10">
    <property type="entry name" value="RNA-binding S4 domain"/>
    <property type="match status" value="1"/>
</dbReference>
<evidence type="ECO:0000256" key="7">
    <source>
        <dbReference type="PIRSR" id="PIRSR606225-1"/>
    </source>
</evidence>
<dbReference type="PROSITE" id="PS50889">
    <property type="entry name" value="S4"/>
    <property type="match status" value="1"/>
</dbReference>
<dbReference type="EMBL" id="CP013251">
    <property type="protein sequence ID" value="AMO57023.1"/>
    <property type="molecule type" value="Genomic_DNA"/>
</dbReference>
<keyword evidence="5 8" id="KW-0694">RNA-binding</keyword>
<dbReference type="GO" id="GO:0003723">
    <property type="term" value="F:RNA binding"/>
    <property type="evidence" value="ECO:0007669"/>
    <property type="project" value="UniProtKB-KW"/>
</dbReference>
<evidence type="ECO:0000259" key="10">
    <source>
        <dbReference type="SMART" id="SM00363"/>
    </source>
</evidence>
<evidence type="ECO:0000256" key="8">
    <source>
        <dbReference type="PROSITE-ProRule" id="PRU00182"/>
    </source>
</evidence>
<dbReference type="NCBIfam" id="NF008249">
    <property type="entry name" value="PRK11025.1"/>
    <property type="match status" value="1"/>
</dbReference>
<organism evidence="11 12">
    <name type="scientific">Endozoicomonas montiporae CL-33</name>
    <dbReference type="NCBI Taxonomy" id="570277"/>
    <lineage>
        <taxon>Bacteria</taxon>
        <taxon>Pseudomonadati</taxon>
        <taxon>Pseudomonadota</taxon>
        <taxon>Gammaproteobacteria</taxon>
        <taxon>Oceanospirillales</taxon>
        <taxon>Endozoicomonadaceae</taxon>
        <taxon>Endozoicomonas</taxon>
    </lineage>
</organism>
<dbReference type="PANTHER" id="PTHR21600">
    <property type="entry name" value="MITOCHONDRIAL RNA PSEUDOURIDINE SYNTHASE"/>
    <property type="match status" value="1"/>
</dbReference>
<dbReference type="InterPro" id="IPR006225">
    <property type="entry name" value="PsdUridine_synth_RluC/D"/>
</dbReference>
<dbReference type="SUPFAM" id="SSF55120">
    <property type="entry name" value="Pseudouridine synthase"/>
    <property type="match status" value="1"/>
</dbReference>
<dbReference type="InterPro" id="IPR006224">
    <property type="entry name" value="PsdUridine_synth_RluA-like_CS"/>
</dbReference>
<protein>
    <recommendedName>
        <fullName evidence="9">Pseudouridine synthase</fullName>
        <ecNumber evidence="9">5.4.99.-</ecNumber>
    </recommendedName>
</protein>
<dbReference type="SUPFAM" id="SSF55174">
    <property type="entry name" value="Alpha-L RNA-binding motif"/>
    <property type="match status" value="1"/>
</dbReference>
<dbReference type="CDD" id="cd00165">
    <property type="entry name" value="S4"/>
    <property type="match status" value="1"/>
</dbReference>
<evidence type="ECO:0000256" key="9">
    <source>
        <dbReference type="RuleBase" id="RU362028"/>
    </source>
</evidence>
<evidence type="ECO:0000256" key="3">
    <source>
        <dbReference type="ARBA" id="ARBA00010876"/>
    </source>
</evidence>
<dbReference type="Gene3D" id="3.30.2350.10">
    <property type="entry name" value="Pseudouridine synthase"/>
    <property type="match status" value="1"/>
</dbReference>
<dbReference type="RefSeq" id="WP_051789235.1">
    <property type="nucleotide sequence ID" value="NZ_CP013251.1"/>
</dbReference>
<dbReference type="CDD" id="cd02869">
    <property type="entry name" value="PseudoU_synth_RluA_like"/>
    <property type="match status" value="1"/>
</dbReference>
<dbReference type="GO" id="GO:0160141">
    <property type="term" value="F:23S rRNA pseudouridine(955/2504/2580) synthase activity"/>
    <property type="evidence" value="ECO:0007669"/>
    <property type="project" value="UniProtKB-EC"/>
</dbReference>
<reference evidence="11 12" key="1">
    <citation type="journal article" date="2016" name="Front. Microbiol.">
        <title>Genomic Insight into the Host-Endosymbiont Relationship of Endozoicomonas montiporae CL-33(T) with its Coral Host.</title>
        <authorList>
            <person name="Ding J.-Y."/>
            <person name="Shiu J.-H."/>
            <person name="Chen W.-M."/>
            <person name="Chiang Y.-R."/>
            <person name="Tang S.-L."/>
        </authorList>
    </citation>
    <scope>NUCLEOTIDE SEQUENCE [LARGE SCALE GENOMIC DNA]</scope>
    <source>
        <strain evidence="11 12">CL-33</strain>
    </source>
</reference>
<dbReference type="Pfam" id="PF00849">
    <property type="entry name" value="PseudoU_synth_2"/>
    <property type="match status" value="1"/>
</dbReference>
<dbReference type="NCBIfam" id="TIGR00005">
    <property type="entry name" value="rluA_subfam"/>
    <property type="match status" value="1"/>
</dbReference>
<evidence type="ECO:0000256" key="4">
    <source>
        <dbReference type="ARBA" id="ARBA00022552"/>
    </source>
</evidence>
<dbReference type="Proteomes" id="UP000071065">
    <property type="component" value="Chromosome"/>
</dbReference>
<evidence type="ECO:0000256" key="2">
    <source>
        <dbReference type="ARBA" id="ARBA00002876"/>
    </source>
</evidence>
<dbReference type="OrthoDB" id="9807829at2"/>